<dbReference type="STRING" id="133383.A0A1R0H5V6"/>
<dbReference type="Gene3D" id="1.20.1270.60">
    <property type="entry name" value="Arfaptin homology (AH) domain/BAR domain"/>
    <property type="match status" value="1"/>
</dbReference>
<feature type="compositionally biased region" description="Basic and acidic residues" evidence="2">
    <location>
        <begin position="34"/>
        <end position="46"/>
    </location>
</feature>
<evidence type="ECO:0000313" key="5">
    <source>
        <dbReference type="Proteomes" id="UP000187455"/>
    </source>
</evidence>
<evidence type="ECO:0000256" key="1">
    <source>
        <dbReference type="ARBA" id="ARBA00022553"/>
    </source>
</evidence>
<dbReference type="Proteomes" id="UP000187455">
    <property type="component" value="Unassembled WGS sequence"/>
</dbReference>
<protein>
    <submittedName>
        <fullName evidence="4">Phosphatidylinositol 4,5-bisphosphate-binding protein SLM2</fullName>
    </submittedName>
</protein>
<dbReference type="InterPro" id="IPR001849">
    <property type="entry name" value="PH_domain"/>
</dbReference>
<dbReference type="Gene3D" id="2.30.29.30">
    <property type="entry name" value="Pleckstrin-homology domain (PH domain)/Phosphotyrosine-binding domain (PTB)"/>
    <property type="match status" value="1"/>
</dbReference>
<evidence type="ECO:0000256" key="2">
    <source>
        <dbReference type="SAM" id="MobiDB-lite"/>
    </source>
</evidence>
<feature type="domain" description="PH" evidence="3">
    <location>
        <begin position="369"/>
        <end position="479"/>
    </location>
</feature>
<dbReference type="SUPFAM" id="SSF50729">
    <property type="entry name" value="PH domain-like"/>
    <property type="match status" value="1"/>
</dbReference>
<dbReference type="PANTHER" id="PTHR31941">
    <property type="entry name" value="CYTOSKELETAL SIGNALING PROTEIN SLM1"/>
    <property type="match status" value="1"/>
</dbReference>
<dbReference type="InterPro" id="IPR046868">
    <property type="entry name" value="BAR_4"/>
</dbReference>
<evidence type="ECO:0000313" key="4">
    <source>
        <dbReference type="EMBL" id="OLY84464.1"/>
    </source>
</evidence>
<proteinExistence type="predicted"/>
<dbReference type="AlphaFoldDB" id="A0A1R0H5V6"/>
<dbReference type="SMART" id="SM00233">
    <property type="entry name" value="PH"/>
    <property type="match status" value="1"/>
</dbReference>
<dbReference type="InterPro" id="IPR027267">
    <property type="entry name" value="AH/BAR_dom_sf"/>
</dbReference>
<organism evidence="4 5">
    <name type="scientific">Smittium mucronatum</name>
    <dbReference type="NCBI Taxonomy" id="133383"/>
    <lineage>
        <taxon>Eukaryota</taxon>
        <taxon>Fungi</taxon>
        <taxon>Fungi incertae sedis</taxon>
        <taxon>Zoopagomycota</taxon>
        <taxon>Kickxellomycotina</taxon>
        <taxon>Harpellomycetes</taxon>
        <taxon>Harpellales</taxon>
        <taxon>Legeriomycetaceae</taxon>
        <taxon>Smittium</taxon>
    </lineage>
</organism>
<dbReference type="PANTHER" id="PTHR31941:SF1">
    <property type="entry name" value="CYTOSKELETAL SIGNALING PROTEIN SLM1"/>
    <property type="match status" value="1"/>
</dbReference>
<name>A0A1R0H5V6_9FUNG</name>
<keyword evidence="1" id="KW-0597">Phosphoprotein</keyword>
<comment type="caution">
    <text evidence="4">The sequence shown here is derived from an EMBL/GenBank/DDBJ whole genome shotgun (WGS) entry which is preliminary data.</text>
</comment>
<dbReference type="EMBL" id="LSSL01000486">
    <property type="protein sequence ID" value="OLY84464.1"/>
    <property type="molecule type" value="Genomic_DNA"/>
</dbReference>
<dbReference type="InterPro" id="IPR046869">
    <property type="entry name" value="SLM1/RGC1-like_PH"/>
</dbReference>
<dbReference type="Pfam" id="PF20400">
    <property type="entry name" value="BAR_4"/>
    <property type="match status" value="1"/>
</dbReference>
<keyword evidence="5" id="KW-1185">Reference proteome</keyword>
<feature type="compositionally biased region" description="Low complexity" evidence="2">
    <location>
        <begin position="1"/>
        <end position="19"/>
    </location>
</feature>
<feature type="region of interest" description="Disordered" evidence="2">
    <location>
        <begin position="1"/>
        <end position="64"/>
    </location>
</feature>
<dbReference type="Pfam" id="PF20399">
    <property type="entry name" value="PH_20"/>
    <property type="match status" value="1"/>
</dbReference>
<evidence type="ECO:0000259" key="3">
    <source>
        <dbReference type="SMART" id="SM00233"/>
    </source>
</evidence>
<sequence length="482" mass="53363">MKFPSIKSKSKSPANPSTPVFENTNPFDDEEDAERTPSHNPFEDNKPYSSAPPPESHHFSTLGRNPTINSSFGRFSASPAVPSGSAIVHNNATTLNKKGVAVAANVGSGDDNDLIIMRLQAWKHIVKALSAFFSAQADYAIAQTKSIPKLDSNLELKLTDSQFFLDNGNSGVLDVVNGVKLMNKSLVDRLAGFSNFLSTEMVLQLQGLRTDIKNEVKSYSDNVSTPVSNINKVQKDIDEQTDKLSKSVESYSKQQFKNDPWLINQVIIKYLKKRVIADDVFYRLMQSEIARLGTLDQSLSDRFSKIILSYTNYSTINIIPNDLAATNFLNTLSNFDTNQEWSSFIESYGSALASPMGRSAENSYDTIDYPHKGSTYVSEIKRGSAEREKGLIKSFTRVFLVLTNLGYLHSFSNENQVDEANPDVSLLITKASLEIGHSNTITLKIPSGYPGKGTQTIRFRDSSDMDNWVSLIKSKMDAVPES</sequence>
<reference evidence="4 5" key="1">
    <citation type="journal article" date="2016" name="Mol. Biol. Evol.">
        <title>Genome-Wide Survey of Gut Fungi (Harpellales) Reveals the First Horizontally Transferred Ubiquitin Gene from a Mosquito Host.</title>
        <authorList>
            <person name="Wang Y."/>
            <person name="White M.M."/>
            <person name="Kvist S."/>
            <person name="Moncalvo J.M."/>
        </authorList>
    </citation>
    <scope>NUCLEOTIDE SEQUENCE [LARGE SCALE GENOMIC DNA]</scope>
    <source>
        <strain evidence="4 5">ALG-7-W6</strain>
    </source>
</reference>
<dbReference type="SUPFAM" id="SSF103657">
    <property type="entry name" value="BAR/IMD domain-like"/>
    <property type="match status" value="1"/>
</dbReference>
<gene>
    <name evidence="4" type="ORF">AYI68_g1375</name>
</gene>
<dbReference type="InterPro" id="IPR011993">
    <property type="entry name" value="PH-like_dom_sf"/>
</dbReference>
<dbReference type="OrthoDB" id="5598057at2759"/>
<accession>A0A1R0H5V6</accession>